<gene>
    <name evidence="5" type="ORF">CkaCkLH20_08657</name>
</gene>
<accession>A0A9P6HYH9</accession>
<dbReference type="InterPro" id="IPR051601">
    <property type="entry name" value="Serine_prot/Carboxylest_S33"/>
</dbReference>
<dbReference type="OrthoDB" id="425534at2759"/>
<comment type="similarity">
    <text evidence="1">Belongs to the peptidase S33 family.</text>
</comment>
<name>A0A9P6HYH9_9PEZI</name>
<dbReference type="InterPro" id="IPR029058">
    <property type="entry name" value="AB_hydrolase_fold"/>
</dbReference>
<dbReference type="GeneID" id="62164446"/>
<comment type="caution">
    <text evidence="5">The sequence shown here is derived from an EMBL/GenBank/DDBJ whole genome shotgun (WGS) entry which is preliminary data.</text>
</comment>
<evidence type="ECO:0000256" key="1">
    <source>
        <dbReference type="ARBA" id="ARBA00010088"/>
    </source>
</evidence>
<reference evidence="5" key="1">
    <citation type="submission" date="2020-03" db="EMBL/GenBank/DDBJ databases">
        <authorList>
            <person name="He L."/>
        </authorList>
    </citation>
    <scope>NUCLEOTIDE SEQUENCE</scope>
    <source>
        <strain evidence="5">CkLH20</strain>
    </source>
</reference>
<keyword evidence="6" id="KW-1185">Reference proteome</keyword>
<evidence type="ECO:0000259" key="4">
    <source>
        <dbReference type="Pfam" id="PF08386"/>
    </source>
</evidence>
<dbReference type="Proteomes" id="UP000781932">
    <property type="component" value="Unassembled WGS sequence"/>
</dbReference>
<dbReference type="SUPFAM" id="SSF53474">
    <property type="entry name" value="alpha/beta-Hydrolases"/>
    <property type="match status" value="1"/>
</dbReference>
<dbReference type="EMBL" id="JAATWM020000029">
    <property type="protein sequence ID" value="KAF9873923.1"/>
    <property type="molecule type" value="Genomic_DNA"/>
</dbReference>
<dbReference type="RefSeq" id="XP_038743384.1">
    <property type="nucleotide sequence ID" value="XM_038891372.1"/>
</dbReference>
<feature type="chain" id="PRO_5040233217" description="Peptidase S33 tripeptidyl aminopeptidase-like C-terminal domain-containing protein" evidence="3">
    <location>
        <begin position="19"/>
        <end position="598"/>
    </location>
</feature>
<keyword evidence="3" id="KW-0732">Signal</keyword>
<dbReference type="PANTHER" id="PTHR43248">
    <property type="entry name" value="2-SUCCINYL-6-HYDROXY-2,4-CYCLOHEXADIENE-1-CARBOXYLATE SYNTHASE"/>
    <property type="match status" value="1"/>
</dbReference>
<dbReference type="PANTHER" id="PTHR43248:SF25">
    <property type="entry name" value="AB HYDROLASE-1 DOMAIN-CONTAINING PROTEIN-RELATED"/>
    <property type="match status" value="1"/>
</dbReference>
<dbReference type="Gene3D" id="3.40.50.1820">
    <property type="entry name" value="alpha/beta hydrolase"/>
    <property type="match status" value="1"/>
</dbReference>
<evidence type="ECO:0000313" key="5">
    <source>
        <dbReference type="EMBL" id="KAF9873923.1"/>
    </source>
</evidence>
<protein>
    <recommendedName>
        <fullName evidence="4">Peptidase S33 tripeptidyl aminopeptidase-like C-terminal domain-containing protein</fullName>
    </recommendedName>
</protein>
<organism evidence="5 6">
    <name type="scientific">Colletotrichum karsti</name>
    <dbReference type="NCBI Taxonomy" id="1095194"/>
    <lineage>
        <taxon>Eukaryota</taxon>
        <taxon>Fungi</taxon>
        <taxon>Dikarya</taxon>
        <taxon>Ascomycota</taxon>
        <taxon>Pezizomycotina</taxon>
        <taxon>Sordariomycetes</taxon>
        <taxon>Hypocreomycetidae</taxon>
        <taxon>Glomerellales</taxon>
        <taxon>Glomerellaceae</taxon>
        <taxon>Colletotrichum</taxon>
        <taxon>Colletotrichum boninense species complex</taxon>
    </lineage>
</organism>
<dbReference type="AlphaFoldDB" id="A0A9P6HYH9"/>
<dbReference type="GO" id="GO:0016787">
    <property type="term" value="F:hydrolase activity"/>
    <property type="evidence" value="ECO:0007669"/>
    <property type="project" value="UniProtKB-KW"/>
</dbReference>
<feature type="signal peptide" evidence="3">
    <location>
        <begin position="1"/>
        <end position="18"/>
    </location>
</feature>
<reference evidence="5" key="2">
    <citation type="submission" date="2020-11" db="EMBL/GenBank/DDBJ databases">
        <title>Whole genome sequencing of Colletotrichum sp.</title>
        <authorList>
            <person name="Li H."/>
        </authorList>
    </citation>
    <scope>NUCLEOTIDE SEQUENCE</scope>
    <source>
        <strain evidence="5">CkLH20</strain>
    </source>
</reference>
<dbReference type="InterPro" id="IPR013595">
    <property type="entry name" value="Pept_S33_TAP-like_C"/>
</dbReference>
<dbReference type="Pfam" id="PF08386">
    <property type="entry name" value="Abhydrolase_4"/>
    <property type="match status" value="1"/>
</dbReference>
<evidence type="ECO:0000256" key="3">
    <source>
        <dbReference type="SAM" id="SignalP"/>
    </source>
</evidence>
<feature type="domain" description="Peptidase S33 tripeptidyl aminopeptidase-like C-terminal" evidence="4">
    <location>
        <begin position="452"/>
        <end position="564"/>
    </location>
</feature>
<evidence type="ECO:0000313" key="6">
    <source>
        <dbReference type="Proteomes" id="UP000781932"/>
    </source>
</evidence>
<proteinExistence type="inferred from homology"/>
<sequence length="598" mass="65588">MNWIARLAFAGLIGTASAKSKHKPTDFDWDTITPTHQLEYHPCYDEYNCTRLIVPLDWLDEGNPHTVALAIIKLAAKVPDSDPAFGGTIFANPGGPGGSGIQLMLSEGHIFQDTADTDRKKYEILSWDPRGVQFTSPKAECFEDQLARGTDKVQRLAIGPLDASPDALRRQWARIHGYGKLCSQGAVNGSIIPFATTASTVRDMVAILDKIKELRDDEAIARVDGGGGGVQKPMQFRDEEPLRMLYWGFSYGSFLGNTFASMFPGRVGRIIVDGIVDADDYVAGGWKTNLQDTEKLIEYFYKTCFTSGSKCALHRSEDKKWEDIRSRVLALAKRLDNDPYSTVKGKVISTLTGYDVIDAFKQPMYHPFTKFLTLAERLNSAIEGNYTGLLENATEDIPPLDGVCLAPNATLPVPSTTGDGGQAILCGDAEDATNMTMADYRAYVSELVEQSPTFAGYWSQIRFACTGWDVRPKWRYTGPFSTPEHDPAVVEGKPAAPLLFMSSRLDPVTPLRNAYKMSARHPGSTVVVQESVGHCAAETGSKCSKEIIQKYLEHGIVPEDGTVCEPDCDPWDGDDCLPSTKGIRVAGLGPSPEMLISW</sequence>
<evidence type="ECO:0000256" key="2">
    <source>
        <dbReference type="ARBA" id="ARBA00022801"/>
    </source>
</evidence>
<keyword evidence="2" id="KW-0378">Hydrolase</keyword>